<comment type="similarity">
    <text evidence="1">Belongs to the peptidase A1 family.</text>
</comment>
<comment type="caution">
    <text evidence="4">The sequence shown here is derived from an EMBL/GenBank/DDBJ whole genome shotgun (WGS) entry which is preliminary data.</text>
</comment>
<dbReference type="SUPFAM" id="SSF50630">
    <property type="entry name" value="Acid proteases"/>
    <property type="match status" value="1"/>
</dbReference>
<dbReference type="InterPro" id="IPR032861">
    <property type="entry name" value="TAXi_N"/>
</dbReference>
<dbReference type="InterPro" id="IPR021109">
    <property type="entry name" value="Peptidase_aspartic_dom_sf"/>
</dbReference>
<proteinExistence type="inferred from homology"/>
<keyword evidence="2" id="KW-0732">Signal</keyword>
<gene>
    <name evidence="4" type="ORF">VNO78_13077</name>
</gene>
<dbReference type="Proteomes" id="UP001386955">
    <property type="component" value="Unassembled WGS sequence"/>
</dbReference>
<evidence type="ECO:0000259" key="3">
    <source>
        <dbReference type="PROSITE" id="PS51767"/>
    </source>
</evidence>
<evidence type="ECO:0000313" key="4">
    <source>
        <dbReference type="EMBL" id="KAK7401528.1"/>
    </source>
</evidence>
<dbReference type="PROSITE" id="PS51767">
    <property type="entry name" value="PEPTIDASE_A1"/>
    <property type="match status" value="1"/>
</dbReference>
<feature type="signal peptide" evidence="2">
    <location>
        <begin position="1"/>
        <end position="22"/>
    </location>
</feature>
<dbReference type="PANTHER" id="PTHR47965">
    <property type="entry name" value="ASPARTYL PROTEASE-RELATED"/>
    <property type="match status" value="1"/>
</dbReference>
<evidence type="ECO:0000313" key="5">
    <source>
        <dbReference type="Proteomes" id="UP001386955"/>
    </source>
</evidence>
<reference evidence="4 5" key="1">
    <citation type="submission" date="2024-01" db="EMBL/GenBank/DDBJ databases">
        <title>The genomes of 5 underutilized Papilionoideae crops provide insights into root nodulation and disease resistanc.</title>
        <authorList>
            <person name="Jiang F."/>
        </authorList>
    </citation>
    <scope>NUCLEOTIDE SEQUENCE [LARGE SCALE GENOMIC DNA]</scope>
    <source>
        <strain evidence="4">DUOXIRENSHENG_FW03</strain>
        <tissue evidence="4">Leaves</tissue>
    </source>
</reference>
<feature type="domain" description="Peptidase A1" evidence="3">
    <location>
        <begin position="49"/>
        <end position="402"/>
    </location>
</feature>
<feature type="chain" id="PRO_5043025083" description="Peptidase A1 domain-containing protein" evidence="2">
    <location>
        <begin position="23"/>
        <end position="418"/>
    </location>
</feature>
<evidence type="ECO:0000256" key="2">
    <source>
        <dbReference type="SAM" id="SignalP"/>
    </source>
</evidence>
<dbReference type="InterPro" id="IPR033121">
    <property type="entry name" value="PEPTIDASE_A1"/>
</dbReference>
<organism evidence="4 5">
    <name type="scientific">Psophocarpus tetragonolobus</name>
    <name type="common">Winged bean</name>
    <name type="synonym">Dolichos tetragonolobus</name>
    <dbReference type="NCBI Taxonomy" id="3891"/>
    <lineage>
        <taxon>Eukaryota</taxon>
        <taxon>Viridiplantae</taxon>
        <taxon>Streptophyta</taxon>
        <taxon>Embryophyta</taxon>
        <taxon>Tracheophyta</taxon>
        <taxon>Spermatophyta</taxon>
        <taxon>Magnoliopsida</taxon>
        <taxon>eudicotyledons</taxon>
        <taxon>Gunneridae</taxon>
        <taxon>Pentapetalae</taxon>
        <taxon>rosids</taxon>
        <taxon>fabids</taxon>
        <taxon>Fabales</taxon>
        <taxon>Fabaceae</taxon>
        <taxon>Papilionoideae</taxon>
        <taxon>50 kb inversion clade</taxon>
        <taxon>NPAAA clade</taxon>
        <taxon>indigoferoid/millettioid clade</taxon>
        <taxon>Phaseoleae</taxon>
        <taxon>Psophocarpus</taxon>
    </lineage>
</organism>
<dbReference type="AlphaFoldDB" id="A0AAN9XPC9"/>
<protein>
    <recommendedName>
        <fullName evidence="3">Peptidase A1 domain-containing protein</fullName>
    </recommendedName>
</protein>
<dbReference type="GO" id="GO:0004190">
    <property type="term" value="F:aspartic-type endopeptidase activity"/>
    <property type="evidence" value="ECO:0007669"/>
    <property type="project" value="InterPro"/>
</dbReference>
<name>A0AAN9XPC9_PSOTE</name>
<dbReference type="PANTHER" id="PTHR47965:SF108">
    <property type="entry name" value="XYLOGLUCANASE-SPECIFIC ENDOGLUCANASE INHIBITOR PROTEIN"/>
    <property type="match status" value="1"/>
</dbReference>
<sequence>MAIPTSIILLCLLVFIVSPSLASSSASNEFPKSGFISLPVNIDPTTHQYFTSIGIGTPQHNMNLVIDLSENVLWYECDKHYNSSSYKPLSCDSPMCPGGEFLTCSDCNGLHKPGCTNFTCGVSFSNPVSNFGFGGDLGQDFLFIPQIKKPHTHTFFSACAETSRFPGIPILKGLAKGIKGSLGLARNSPFALQSQISSFYNINPPKFSLCLPSSKKGKLFIGGGPTFSAPLHQTEFSTVFSNYEYLFHLNSITINHKRVSFNTTDLLTDIKDNVATRISTLNVHPYTVLHPQLYNPFVKAFVRAAKGKNMKRVKKVEPFGACYDAKTVGDVPQIDLVIESRFGKVNYDISGHDSLVEVRKGVLCLAFVDRGMEALNGVQLGGYQLKDRIFEFDMSNSILRFSSSLVLQNKTCSDPSSL</sequence>
<dbReference type="Gene3D" id="2.40.70.10">
    <property type="entry name" value="Acid Proteases"/>
    <property type="match status" value="2"/>
</dbReference>
<dbReference type="EMBL" id="JAYMYS010000003">
    <property type="protein sequence ID" value="KAK7401528.1"/>
    <property type="molecule type" value="Genomic_DNA"/>
</dbReference>
<dbReference type="InterPro" id="IPR001461">
    <property type="entry name" value="Aspartic_peptidase_A1"/>
</dbReference>
<dbReference type="FunFam" id="2.40.70.10:FF:000096">
    <property type="entry name" value="Basic 7S globulin"/>
    <property type="match status" value="1"/>
</dbReference>
<dbReference type="Pfam" id="PF14541">
    <property type="entry name" value="TAXi_C"/>
    <property type="match status" value="1"/>
</dbReference>
<dbReference type="Pfam" id="PF14543">
    <property type="entry name" value="TAXi_N"/>
    <property type="match status" value="1"/>
</dbReference>
<dbReference type="InterPro" id="IPR032799">
    <property type="entry name" value="TAXi_C"/>
</dbReference>
<dbReference type="GO" id="GO:0006508">
    <property type="term" value="P:proteolysis"/>
    <property type="evidence" value="ECO:0007669"/>
    <property type="project" value="InterPro"/>
</dbReference>
<keyword evidence="5" id="KW-1185">Reference proteome</keyword>
<accession>A0AAN9XPC9</accession>
<evidence type="ECO:0000256" key="1">
    <source>
        <dbReference type="ARBA" id="ARBA00007447"/>
    </source>
</evidence>